<proteinExistence type="predicted"/>
<dbReference type="RefSeq" id="WP_307685695.1">
    <property type="nucleotide sequence ID" value="NZ_JAUSRD010000009.1"/>
</dbReference>
<evidence type="ECO:0000313" key="1">
    <source>
        <dbReference type="EMBL" id="MDP9894678.1"/>
    </source>
</evidence>
<evidence type="ECO:0000313" key="2">
    <source>
        <dbReference type="Proteomes" id="UP001242045"/>
    </source>
</evidence>
<evidence type="ECO:0008006" key="3">
    <source>
        <dbReference type="Google" id="ProtNLM"/>
    </source>
</evidence>
<protein>
    <recommendedName>
        <fullName evidence="3">Nuclease</fullName>
    </recommendedName>
</protein>
<sequence>MPHSMPHSHDTIDIWSVEGRFQHLVYSPKGGIEGVLIDTDGIATQFVFDRHEPTAAAAFAGLRPGQALVIEGAEQGPSPKGDAAHSVYQFERLVSVDGRTPQDAPAHKDIAGTVVRLNYARHGEANGVVLDTGDFIHTKPDGFARLGLKVGDTVRAEGRAQPLATGGRQVVEAVRVNGRHLKETEEA</sequence>
<dbReference type="EMBL" id="JAUSRD010000009">
    <property type="protein sequence ID" value="MDP9894678.1"/>
    <property type="molecule type" value="Genomic_DNA"/>
</dbReference>
<name>A0AAW8D3U0_9BURK</name>
<reference evidence="1" key="1">
    <citation type="submission" date="2023-07" db="EMBL/GenBank/DDBJ databases">
        <title>Sorghum-associated microbial communities from plants grown in Nebraska, USA.</title>
        <authorList>
            <person name="Schachtman D."/>
        </authorList>
    </citation>
    <scope>NUCLEOTIDE SEQUENCE</scope>
    <source>
        <strain evidence="1">DS3754</strain>
    </source>
</reference>
<accession>A0AAW8D3U0</accession>
<dbReference type="AlphaFoldDB" id="A0AAW8D3U0"/>
<gene>
    <name evidence="1" type="ORF">J2W31_003802</name>
</gene>
<comment type="caution">
    <text evidence="1">The sequence shown here is derived from an EMBL/GenBank/DDBJ whole genome shotgun (WGS) entry which is preliminary data.</text>
</comment>
<organism evidence="1 2">
    <name type="scientific">Variovorax boronicumulans</name>
    <dbReference type="NCBI Taxonomy" id="436515"/>
    <lineage>
        <taxon>Bacteria</taxon>
        <taxon>Pseudomonadati</taxon>
        <taxon>Pseudomonadota</taxon>
        <taxon>Betaproteobacteria</taxon>
        <taxon>Burkholderiales</taxon>
        <taxon>Comamonadaceae</taxon>
        <taxon>Variovorax</taxon>
    </lineage>
</organism>
<dbReference type="Proteomes" id="UP001242045">
    <property type="component" value="Unassembled WGS sequence"/>
</dbReference>